<evidence type="ECO:0000313" key="1">
    <source>
        <dbReference type="EMBL" id="MDT0453176.1"/>
    </source>
</evidence>
<comment type="caution">
    <text evidence="1">The sequence shown here is derived from an EMBL/GenBank/DDBJ whole genome shotgun (WGS) entry which is preliminary data.</text>
</comment>
<keyword evidence="2" id="KW-1185">Reference proteome</keyword>
<dbReference type="Pfam" id="PF05402">
    <property type="entry name" value="PqqD"/>
    <property type="match status" value="1"/>
</dbReference>
<evidence type="ECO:0000313" key="2">
    <source>
        <dbReference type="Proteomes" id="UP001180531"/>
    </source>
</evidence>
<dbReference type="NCBIfam" id="NF033530">
    <property type="entry name" value="lasso_PqqD_Strm"/>
    <property type="match status" value="1"/>
</dbReference>
<accession>A0ABU2SW15</accession>
<reference evidence="1" key="1">
    <citation type="submission" date="2024-05" db="EMBL/GenBank/DDBJ databases">
        <title>30 novel species of actinomycetes from the DSMZ collection.</title>
        <authorList>
            <person name="Nouioui I."/>
        </authorList>
    </citation>
    <scope>NUCLEOTIDE SEQUENCE</scope>
    <source>
        <strain evidence="1">DSM 40473</strain>
    </source>
</reference>
<dbReference type="RefSeq" id="WP_311614811.1">
    <property type="nucleotide sequence ID" value="NZ_JAVRFI010000027.1"/>
</dbReference>
<dbReference type="Proteomes" id="UP001180531">
    <property type="component" value="Unassembled WGS sequence"/>
</dbReference>
<name>A0ABU2SW15_9ACTN</name>
<organism evidence="1 2">
    <name type="scientific">Streptomyces hesseae</name>
    <dbReference type="NCBI Taxonomy" id="3075519"/>
    <lineage>
        <taxon>Bacteria</taxon>
        <taxon>Bacillati</taxon>
        <taxon>Actinomycetota</taxon>
        <taxon>Actinomycetes</taxon>
        <taxon>Kitasatosporales</taxon>
        <taxon>Streptomycetaceae</taxon>
        <taxon>Streptomyces</taxon>
    </lineage>
</organism>
<dbReference type="InterPro" id="IPR041881">
    <property type="entry name" value="PqqD_sf"/>
</dbReference>
<dbReference type="InterPro" id="IPR008792">
    <property type="entry name" value="PQQD"/>
</dbReference>
<protein>
    <submittedName>
        <fullName evidence="1">Lasso peptide biosynthesis PqqD family chaperone</fullName>
    </submittedName>
</protein>
<sequence length="84" mass="8929">MLNLRQDVSVAVVEDGMVLLDGRSGRYYQVNDSGALVLGVLIEGGGEEEAADALTERYGVARGQALADIDKIVRRLCSTGLMTS</sequence>
<gene>
    <name evidence="1" type="ORF">RM609_29455</name>
</gene>
<dbReference type="Gene3D" id="1.10.10.1150">
    <property type="entry name" value="Coenzyme PQQ synthesis protein D (PqqD)"/>
    <property type="match status" value="1"/>
</dbReference>
<proteinExistence type="predicted"/>
<dbReference type="EMBL" id="JAVRFI010000027">
    <property type="protein sequence ID" value="MDT0453176.1"/>
    <property type="molecule type" value="Genomic_DNA"/>
</dbReference>